<keyword evidence="5" id="KW-1185">Reference proteome</keyword>
<keyword evidence="1" id="KW-0175">Coiled coil</keyword>
<accession>A0A6L8WDE2</accession>
<dbReference type="AlphaFoldDB" id="A0A6L8WDE2"/>
<keyword evidence="3" id="KW-0812">Transmembrane</keyword>
<dbReference type="RefSeq" id="WP_161317081.1">
    <property type="nucleotide sequence ID" value="NZ_WTUW01000009.1"/>
</dbReference>
<reference evidence="4 5" key="1">
    <citation type="submission" date="2019-12" db="EMBL/GenBank/DDBJ databases">
        <title>Snethiella sp. nov. sp. isolated from sea sand.</title>
        <authorList>
            <person name="Kim J."/>
            <person name="Jeong S.E."/>
            <person name="Jung H.S."/>
            <person name="Jeon C.O."/>
        </authorList>
    </citation>
    <scope>NUCLEOTIDE SEQUENCE [LARGE SCALE GENOMIC DNA]</scope>
    <source>
        <strain evidence="4 5">DP05</strain>
    </source>
</reference>
<gene>
    <name evidence="4" type="ORF">GQE98_17265</name>
</gene>
<dbReference type="EMBL" id="WTUW01000009">
    <property type="protein sequence ID" value="MZR32393.1"/>
    <property type="molecule type" value="Genomic_DNA"/>
</dbReference>
<feature type="coiled-coil region" evidence="1">
    <location>
        <begin position="202"/>
        <end position="229"/>
    </location>
</feature>
<evidence type="ECO:0008006" key="6">
    <source>
        <dbReference type="Google" id="ProtNLM"/>
    </source>
</evidence>
<evidence type="ECO:0000256" key="3">
    <source>
        <dbReference type="SAM" id="Phobius"/>
    </source>
</evidence>
<evidence type="ECO:0000256" key="2">
    <source>
        <dbReference type="SAM" id="MobiDB-lite"/>
    </source>
</evidence>
<organism evidence="4 5">
    <name type="scientific">Sneathiella litorea</name>
    <dbReference type="NCBI Taxonomy" id="2606216"/>
    <lineage>
        <taxon>Bacteria</taxon>
        <taxon>Pseudomonadati</taxon>
        <taxon>Pseudomonadota</taxon>
        <taxon>Alphaproteobacteria</taxon>
        <taxon>Sneathiellales</taxon>
        <taxon>Sneathiellaceae</taxon>
        <taxon>Sneathiella</taxon>
    </lineage>
</organism>
<sequence length="496" mass="56135">MDFNELLIRLGRTLVQRRRLYLSIFMVCFLAATAGAYLKSQWYKSTATIFVSLTSPRLDTTHSEQRNSVATLRSEEFVASQVELMRTRELAEELVNSVPAWVFEQTPSSKWYIRLVSDIVNSVTKNIKLLLVKMLLINPDNPHHKNIQTIESGLDIFPVRKSQVIEVSFSSKNPEAPKVVLDTFINIYKKRLADLRAKSEGATIYLEQTEQLNKELEQAERALTDFMVENGVVDIALEKSQILERLDTLSSLAKSSNASEDEPGNMIFTITGPNAPPQILQQNANLNALLNERVRLAASFTKNQRDVLRLDAQIASIREVLNEELKALAYVIEQDRAELERLLEIEPRYNWLSRQVRLLSTSYETYSKAAKDRQTFFDRDNQILVHIIDAPAVPLFPQKPTRLVLVAIGFALAAVIALIGVLVVEWVLLIRWIYAFHPPSFNDLTTASSSSEADHVSEETARQTETSGKTDIPADGSNLLDRRASFKRNLFEQNGS</sequence>
<keyword evidence="3" id="KW-0472">Membrane</keyword>
<evidence type="ECO:0000313" key="5">
    <source>
        <dbReference type="Proteomes" id="UP000476030"/>
    </source>
</evidence>
<proteinExistence type="predicted"/>
<dbReference type="GO" id="GO:0005886">
    <property type="term" value="C:plasma membrane"/>
    <property type="evidence" value="ECO:0007669"/>
    <property type="project" value="TreeGrafter"/>
</dbReference>
<comment type="caution">
    <text evidence="4">The sequence shown here is derived from an EMBL/GenBank/DDBJ whole genome shotgun (WGS) entry which is preliminary data.</text>
</comment>
<protein>
    <recommendedName>
        <fullName evidence="6">Polysaccharide chain length determinant N-terminal domain-containing protein</fullName>
    </recommendedName>
</protein>
<feature type="transmembrane region" description="Helical" evidence="3">
    <location>
        <begin position="403"/>
        <end position="429"/>
    </location>
</feature>
<evidence type="ECO:0000256" key="1">
    <source>
        <dbReference type="SAM" id="Coils"/>
    </source>
</evidence>
<name>A0A6L8WDE2_9PROT</name>
<dbReference type="Proteomes" id="UP000476030">
    <property type="component" value="Unassembled WGS sequence"/>
</dbReference>
<feature type="region of interest" description="Disordered" evidence="2">
    <location>
        <begin position="452"/>
        <end position="483"/>
    </location>
</feature>
<feature type="transmembrane region" description="Helical" evidence="3">
    <location>
        <begin position="20"/>
        <end position="38"/>
    </location>
</feature>
<keyword evidence="3" id="KW-1133">Transmembrane helix</keyword>
<dbReference type="GO" id="GO:0004713">
    <property type="term" value="F:protein tyrosine kinase activity"/>
    <property type="evidence" value="ECO:0007669"/>
    <property type="project" value="TreeGrafter"/>
</dbReference>
<dbReference type="PANTHER" id="PTHR32309">
    <property type="entry name" value="TYROSINE-PROTEIN KINASE"/>
    <property type="match status" value="1"/>
</dbReference>
<evidence type="ECO:0000313" key="4">
    <source>
        <dbReference type="EMBL" id="MZR32393.1"/>
    </source>
</evidence>
<dbReference type="InterPro" id="IPR050445">
    <property type="entry name" value="Bact_polysacc_biosynth/exp"/>
</dbReference>
<dbReference type="PANTHER" id="PTHR32309:SF13">
    <property type="entry name" value="FERRIC ENTEROBACTIN TRANSPORT PROTEIN FEPE"/>
    <property type="match status" value="1"/>
</dbReference>
<feature type="compositionally biased region" description="Basic and acidic residues" evidence="2">
    <location>
        <begin position="452"/>
        <end position="462"/>
    </location>
</feature>